<dbReference type="InterPro" id="IPR050428">
    <property type="entry name" value="TCS_sensor_his_kinase"/>
</dbReference>
<dbReference type="FunFam" id="3.30.565.10:FF:000006">
    <property type="entry name" value="Sensor histidine kinase WalK"/>
    <property type="match status" value="1"/>
</dbReference>
<dbReference type="CDD" id="cd00082">
    <property type="entry name" value="HisKA"/>
    <property type="match status" value="1"/>
</dbReference>
<evidence type="ECO:0000256" key="2">
    <source>
        <dbReference type="ARBA" id="ARBA00004429"/>
    </source>
</evidence>
<reference evidence="15" key="1">
    <citation type="submission" date="2020-03" db="EMBL/GenBank/DDBJ databases">
        <title>Complete genome sequence of sulfur-oxidizing bacterium skT11.</title>
        <authorList>
            <person name="Kanda M."/>
            <person name="Kojima H."/>
            <person name="Fukui M."/>
        </authorList>
    </citation>
    <scope>NUCLEOTIDE SEQUENCE [LARGE SCALE GENOMIC DNA]</scope>
    <source>
        <strain evidence="15">skT11</strain>
    </source>
</reference>
<dbReference type="SUPFAM" id="SSF55874">
    <property type="entry name" value="ATPase domain of HSP90 chaperone/DNA topoisomerase II/histidine kinase"/>
    <property type="match status" value="1"/>
</dbReference>
<dbReference type="InterPro" id="IPR003660">
    <property type="entry name" value="HAMP_dom"/>
</dbReference>
<evidence type="ECO:0000256" key="6">
    <source>
        <dbReference type="ARBA" id="ARBA00022692"/>
    </source>
</evidence>
<evidence type="ECO:0000256" key="7">
    <source>
        <dbReference type="ARBA" id="ARBA00022777"/>
    </source>
</evidence>
<keyword evidence="15" id="KW-1185">Reference proteome</keyword>
<dbReference type="InterPro" id="IPR004358">
    <property type="entry name" value="Sig_transdc_His_kin-like_C"/>
</dbReference>
<dbReference type="SMART" id="SM00388">
    <property type="entry name" value="HisKA"/>
    <property type="match status" value="1"/>
</dbReference>
<keyword evidence="10 11" id="KW-0472">Membrane</keyword>
<dbReference type="Proteomes" id="UP000502260">
    <property type="component" value="Chromosome"/>
</dbReference>
<evidence type="ECO:0000256" key="8">
    <source>
        <dbReference type="ARBA" id="ARBA00022989"/>
    </source>
</evidence>
<feature type="transmembrane region" description="Helical" evidence="11">
    <location>
        <begin position="12"/>
        <end position="30"/>
    </location>
</feature>
<dbReference type="Pfam" id="PF00512">
    <property type="entry name" value="HisKA"/>
    <property type="match status" value="1"/>
</dbReference>
<proteinExistence type="predicted"/>
<keyword evidence="6 11" id="KW-0812">Transmembrane</keyword>
<dbReference type="EMBL" id="AP022853">
    <property type="protein sequence ID" value="BCB25903.1"/>
    <property type="molecule type" value="Genomic_DNA"/>
</dbReference>
<protein>
    <recommendedName>
        <fullName evidence="3">histidine kinase</fullName>
        <ecNumber evidence="3">2.7.13.3</ecNumber>
    </recommendedName>
</protein>
<name>A0A6F8V7T8_9PROT</name>
<dbReference type="GO" id="GO:0005886">
    <property type="term" value="C:plasma membrane"/>
    <property type="evidence" value="ECO:0007669"/>
    <property type="project" value="UniProtKB-SubCell"/>
</dbReference>
<dbReference type="EC" id="2.7.13.3" evidence="3"/>
<keyword evidence="9" id="KW-0902">Two-component regulatory system</keyword>
<dbReference type="GO" id="GO:0000155">
    <property type="term" value="F:phosphorelay sensor kinase activity"/>
    <property type="evidence" value="ECO:0007669"/>
    <property type="project" value="InterPro"/>
</dbReference>
<evidence type="ECO:0000256" key="9">
    <source>
        <dbReference type="ARBA" id="ARBA00023012"/>
    </source>
</evidence>
<dbReference type="SMART" id="SM00304">
    <property type="entry name" value="HAMP"/>
    <property type="match status" value="1"/>
</dbReference>
<feature type="transmembrane region" description="Helical" evidence="11">
    <location>
        <begin position="158"/>
        <end position="177"/>
    </location>
</feature>
<dbReference type="Pfam" id="PF02518">
    <property type="entry name" value="HATPase_c"/>
    <property type="match status" value="1"/>
</dbReference>
<dbReference type="Gene3D" id="3.30.565.10">
    <property type="entry name" value="Histidine kinase-like ATPase, C-terminal domain"/>
    <property type="match status" value="1"/>
</dbReference>
<evidence type="ECO:0000256" key="5">
    <source>
        <dbReference type="ARBA" id="ARBA00022679"/>
    </source>
</evidence>
<gene>
    <name evidence="14" type="ORF">SKTS_07890</name>
</gene>
<evidence type="ECO:0000256" key="3">
    <source>
        <dbReference type="ARBA" id="ARBA00012438"/>
    </source>
</evidence>
<dbReference type="PANTHER" id="PTHR45436">
    <property type="entry name" value="SENSOR HISTIDINE KINASE YKOH"/>
    <property type="match status" value="1"/>
</dbReference>
<evidence type="ECO:0000313" key="15">
    <source>
        <dbReference type="Proteomes" id="UP000502260"/>
    </source>
</evidence>
<dbReference type="PRINTS" id="PR00344">
    <property type="entry name" value="BCTRLSENSOR"/>
</dbReference>
<dbReference type="PROSITE" id="PS50885">
    <property type="entry name" value="HAMP"/>
    <property type="match status" value="1"/>
</dbReference>
<comment type="catalytic activity">
    <reaction evidence="1">
        <text>ATP + protein L-histidine = ADP + protein N-phospho-L-histidine.</text>
        <dbReference type="EC" id="2.7.13.3"/>
    </reaction>
</comment>
<dbReference type="CDD" id="cd06225">
    <property type="entry name" value="HAMP"/>
    <property type="match status" value="1"/>
</dbReference>
<evidence type="ECO:0000256" key="1">
    <source>
        <dbReference type="ARBA" id="ARBA00000085"/>
    </source>
</evidence>
<feature type="domain" description="Histidine kinase" evidence="12">
    <location>
        <begin position="239"/>
        <end position="451"/>
    </location>
</feature>
<feature type="domain" description="HAMP" evidence="13">
    <location>
        <begin position="178"/>
        <end position="231"/>
    </location>
</feature>
<dbReference type="Gene3D" id="1.10.287.130">
    <property type="match status" value="1"/>
</dbReference>
<evidence type="ECO:0000256" key="4">
    <source>
        <dbReference type="ARBA" id="ARBA00022553"/>
    </source>
</evidence>
<evidence type="ECO:0000256" key="11">
    <source>
        <dbReference type="SAM" id="Phobius"/>
    </source>
</evidence>
<dbReference type="InterPro" id="IPR036890">
    <property type="entry name" value="HATPase_C_sf"/>
</dbReference>
<keyword evidence="7 14" id="KW-0418">Kinase</keyword>
<dbReference type="RefSeq" id="WP_173060708.1">
    <property type="nucleotide sequence ID" value="NZ_AP022853.1"/>
</dbReference>
<dbReference type="AlphaFoldDB" id="A0A6F8V7T8"/>
<dbReference type="PROSITE" id="PS50109">
    <property type="entry name" value="HIS_KIN"/>
    <property type="match status" value="1"/>
</dbReference>
<keyword evidence="4" id="KW-0597">Phosphoprotein</keyword>
<comment type="subcellular location">
    <subcellularLocation>
        <location evidence="2">Cell inner membrane</location>
        <topology evidence="2">Multi-pass membrane protein</topology>
    </subcellularLocation>
</comment>
<evidence type="ECO:0000313" key="14">
    <source>
        <dbReference type="EMBL" id="BCB25903.1"/>
    </source>
</evidence>
<evidence type="ECO:0000259" key="13">
    <source>
        <dbReference type="PROSITE" id="PS50885"/>
    </source>
</evidence>
<dbReference type="InterPro" id="IPR003594">
    <property type="entry name" value="HATPase_dom"/>
</dbReference>
<dbReference type="KEGG" id="slac:SKTS_07890"/>
<evidence type="ECO:0000256" key="10">
    <source>
        <dbReference type="ARBA" id="ARBA00023136"/>
    </source>
</evidence>
<dbReference type="CDD" id="cd00075">
    <property type="entry name" value="HATPase"/>
    <property type="match status" value="1"/>
</dbReference>
<dbReference type="SUPFAM" id="SSF47384">
    <property type="entry name" value="Homodimeric domain of signal transducing histidine kinase"/>
    <property type="match status" value="1"/>
</dbReference>
<evidence type="ECO:0000259" key="12">
    <source>
        <dbReference type="PROSITE" id="PS50109"/>
    </source>
</evidence>
<dbReference type="InterPro" id="IPR036097">
    <property type="entry name" value="HisK_dim/P_sf"/>
</dbReference>
<dbReference type="SMART" id="SM00387">
    <property type="entry name" value="HATPase_c"/>
    <property type="match status" value="1"/>
</dbReference>
<keyword evidence="5" id="KW-0808">Transferase</keyword>
<accession>A0A6F8V7T8</accession>
<keyword evidence="8 11" id="KW-1133">Transmembrane helix</keyword>
<sequence>MRHRDSAPLRFALGLLLTYLGGAALLFFFLDYQLTTMLTHEVDKAMTEESQLLQARYHVDGTAGLYHAIQSEIESDGSQFHGFRIIDPKNKVTYQAGGIAISMVTSFSGVQQVKLETSDNRKHTVRVISFPIGKDMTGFVASSMEPALDLLAKFRQTFLETAGGVTLFGLALGYWLVWRFRGRIEAFNRHTQQIVQSGDLSSRMPAVGNDEFSVLASNMNAMLERIEKLVQGIRQVSDNIAHDLRTPLTRLRADVQVALQQGDLGAHKAALERVQCELEKMQSIFSSLLAISRAESGGMPVKRAVVDFSELLSELVELYTPSAEERSLVLRGEVADGLLIYGNRQLLAQIISNLLDNALKYVPAGSEIKLHAQQQGGQIKVVVEDGGPGIPPTMREKVFERFTRLDPSRTMAGSGLGLSLAKAFVELHHGTIAITKSPLGGSAFTLDLPAA</sequence>
<dbReference type="Pfam" id="PF00672">
    <property type="entry name" value="HAMP"/>
    <property type="match status" value="1"/>
</dbReference>
<organism evidence="14 15">
    <name type="scientific">Sulfurimicrobium lacus</name>
    <dbReference type="NCBI Taxonomy" id="2715678"/>
    <lineage>
        <taxon>Bacteria</taxon>
        <taxon>Pseudomonadati</taxon>
        <taxon>Pseudomonadota</taxon>
        <taxon>Betaproteobacteria</taxon>
        <taxon>Nitrosomonadales</taxon>
        <taxon>Sulfuricellaceae</taxon>
        <taxon>Sulfurimicrobium</taxon>
    </lineage>
</organism>
<dbReference type="Gene3D" id="6.10.340.10">
    <property type="match status" value="1"/>
</dbReference>
<dbReference type="InterPro" id="IPR005467">
    <property type="entry name" value="His_kinase_dom"/>
</dbReference>
<dbReference type="InterPro" id="IPR003661">
    <property type="entry name" value="HisK_dim/P_dom"/>
</dbReference>
<dbReference type="PANTHER" id="PTHR45436:SF8">
    <property type="entry name" value="HISTIDINE KINASE"/>
    <property type="match status" value="1"/>
</dbReference>